<dbReference type="PANTHER" id="PTHR22617">
    <property type="entry name" value="CHEMOTAXIS SENSOR HISTIDINE KINASE-RELATED"/>
    <property type="match status" value="1"/>
</dbReference>
<dbReference type="AlphaFoldDB" id="A0AAU8PM48"/>
<dbReference type="RefSeq" id="WP_013822122.1">
    <property type="nucleotide sequence ID" value="NC_015573.1"/>
</dbReference>
<dbReference type="KEGG" id="dku:Desku_1015"/>
<dbReference type="InterPro" id="IPR039315">
    <property type="entry name" value="CheW"/>
</dbReference>
<gene>
    <name evidence="2" type="ordered locus">Desku_1015</name>
</gene>
<dbReference type="InterPro" id="IPR036061">
    <property type="entry name" value="CheW-like_dom_sf"/>
</dbReference>
<evidence type="ECO:0000313" key="2">
    <source>
        <dbReference type="EMBL" id="AEG14607.1"/>
    </source>
</evidence>
<dbReference type="GO" id="GO:0007165">
    <property type="term" value="P:signal transduction"/>
    <property type="evidence" value="ECO:0007669"/>
    <property type="project" value="InterPro"/>
</dbReference>
<dbReference type="EMBL" id="CP002770">
    <property type="protein sequence ID" value="AEG14607.1"/>
    <property type="molecule type" value="Genomic_DNA"/>
</dbReference>
<dbReference type="Pfam" id="PF01584">
    <property type="entry name" value="CheW"/>
    <property type="match status" value="3"/>
</dbReference>
<dbReference type="Gene3D" id="2.40.50.180">
    <property type="entry name" value="CheA-289, Domain 4"/>
    <property type="match status" value="3"/>
</dbReference>
<protein>
    <submittedName>
        <fullName evidence="2">CheW protein</fullName>
    </submittedName>
</protein>
<evidence type="ECO:0000313" key="3">
    <source>
        <dbReference type="Proteomes" id="UP000009229"/>
    </source>
</evidence>
<dbReference type="Gene3D" id="2.30.30.40">
    <property type="entry name" value="SH3 Domains"/>
    <property type="match status" value="3"/>
</dbReference>
<dbReference type="PANTHER" id="PTHR22617:SF23">
    <property type="entry name" value="CHEMOTAXIS PROTEIN CHEW"/>
    <property type="match status" value="1"/>
</dbReference>
<dbReference type="GO" id="GO:0005829">
    <property type="term" value="C:cytosol"/>
    <property type="evidence" value="ECO:0007669"/>
    <property type="project" value="TreeGrafter"/>
</dbReference>
<feature type="domain" description="CheW-like" evidence="1">
    <location>
        <begin position="167"/>
        <end position="315"/>
    </location>
</feature>
<dbReference type="Proteomes" id="UP000009229">
    <property type="component" value="Chromosome"/>
</dbReference>
<dbReference type="CDD" id="cd00732">
    <property type="entry name" value="CheW"/>
    <property type="match status" value="1"/>
</dbReference>
<keyword evidence="3" id="KW-1185">Reference proteome</keyword>
<dbReference type="InterPro" id="IPR002545">
    <property type="entry name" value="CheW-lke_dom"/>
</dbReference>
<feature type="domain" description="CheW-like" evidence="1">
    <location>
        <begin position="338"/>
        <end position="481"/>
    </location>
</feature>
<feature type="domain" description="CheW-like" evidence="1">
    <location>
        <begin position="1"/>
        <end position="140"/>
    </location>
</feature>
<dbReference type="PROSITE" id="PS50851">
    <property type="entry name" value="CHEW"/>
    <property type="match status" value="3"/>
</dbReference>
<dbReference type="SUPFAM" id="SSF50341">
    <property type="entry name" value="CheW-like"/>
    <property type="match status" value="3"/>
</dbReference>
<dbReference type="SMART" id="SM00260">
    <property type="entry name" value="CheW"/>
    <property type="match status" value="3"/>
</dbReference>
<dbReference type="GO" id="GO:0006935">
    <property type="term" value="P:chemotaxis"/>
    <property type="evidence" value="ECO:0007669"/>
    <property type="project" value="InterPro"/>
</dbReference>
<proteinExistence type="predicted"/>
<name>A0AAU8PM48_DESK7</name>
<sequence>MQYVVFSVGSEAYGVEIEYVQEIIRVPGMVKVPRTPPYLEGLANLRGNILTVVNTSVRFGLEKQPLSDASRVIVLDDGRKRLGFIVDKVSEVVNIAADEIEEVKKEETRAEFLKGIARLAAGERLVMVLDPAHLMKTEETRDRVTGAVESLGLARAEEKKKEEKEEKVQLVSFRVGEEEYGVDIGMVQEIVRLPETINRVPDAPAYLLGIITLRNHVLPVVSLRSLFQLKDKEMDDRARIVVVNLCDQQKRNFSVGLVVDAVTEVLRISRALIDPVPVLLRTGGGEGISGVCKIAEGKRLVYVLDPAGSLALGDLLKVGGAVDSEEEEEEVVSMDEQEEQLVTFKLGKEEFAAGISEVREIIRVPDIVAVPKAPHFVEGVINLRGTIIPIIDLRKRFGMEESARDEHTRVVVVEIDGLLTGLVVDSAREVLKVSRLAIEATPDLLTGSVDTRFIRGIAKAGEGERLIIVLDMKEVLSFKEKEELVDFGRSVEIAEDPGIDS</sequence>
<reference evidence="3" key="1">
    <citation type="submission" date="2011-05" db="EMBL/GenBank/DDBJ databases">
        <title>Complete sequence of Desulfotomaculum kuznetsovii DSM 6115.</title>
        <authorList>
            <person name="Lucas S."/>
            <person name="Han J."/>
            <person name="Lapidus A."/>
            <person name="Cheng J.-F."/>
            <person name="Goodwin L."/>
            <person name="Pitluck S."/>
            <person name="Peters L."/>
            <person name="Mikhailova N."/>
            <person name="Lu M."/>
            <person name="Saunders E."/>
            <person name="Han C."/>
            <person name="Tapia R."/>
            <person name="Land M."/>
            <person name="Hauser L."/>
            <person name="Kyrpides N."/>
            <person name="Ivanova N."/>
            <person name="Pagani I."/>
            <person name="Nazina T."/>
            <person name="Ivanova A."/>
            <person name="Parshina S."/>
            <person name="Kuever J."/>
            <person name="Muyzer G."/>
            <person name="Plugge C."/>
            <person name="Stams A."/>
            <person name="Woyke T."/>
        </authorList>
    </citation>
    <scope>NUCLEOTIDE SEQUENCE [LARGE SCALE GENOMIC DNA]</scope>
    <source>
        <strain evidence="3">DSM 6115 / VKM B-1805 / 17</strain>
    </source>
</reference>
<organism evidence="2 3">
    <name type="scientific">Desulfofundulus kuznetsovii (strain DSM 6115 / VKM B-1805 / 17)</name>
    <name type="common">Desulfotomaculum kuznetsovii</name>
    <dbReference type="NCBI Taxonomy" id="760568"/>
    <lineage>
        <taxon>Bacteria</taxon>
        <taxon>Bacillati</taxon>
        <taxon>Bacillota</taxon>
        <taxon>Clostridia</taxon>
        <taxon>Eubacteriales</taxon>
        <taxon>Peptococcaceae</taxon>
        <taxon>Desulfofundulus</taxon>
    </lineage>
</organism>
<evidence type="ECO:0000259" key="1">
    <source>
        <dbReference type="PROSITE" id="PS50851"/>
    </source>
</evidence>
<accession>A0AAU8PM48</accession>